<dbReference type="Gene3D" id="3.90.105.10">
    <property type="entry name" value="Molybdopterin biosynthesis moea protein, domain 2"/>
    <property type="match status" value="1"/>
</dbReference>
<dbReference type="Proteomes" id="UP000823891">
    <property type="component" value="Unassembled WGS sequence"/>
</dbReference>
<evidence type="ECO:0000256" key="1">
    <source>
        <dbReference type="ARBA" id="ARBA00001933"/>
    </source>
</evidence>
<dbReference type="SUPFAM" id="SSF55904">
    <property type="entry name" value="Ornithine decarboxylase C-terminal domain"/>
    <property type="match status" value="1"/>
</dbReference>
<comment type="caution">
    <text evidence="8">The sequence shown here is derived from an EMBL/GenBank/DDBJ whole genome shotgun (WGS) entry which is preliminary data.</text>
</comment>
<keyword evidence="5" id="KW-0456">Lyase</keyword>
<dbReference type="InterPro" id="IPR015421">
    <property type="entry name" value="PyrdxlP-dep_Trfase_major"/>
</dbReference>
<dbReference type="InterPro" id="IPR015424">
    <property type="entry name" value="PyrdxlP-dep_Trfase"/>
</dbReference>
<comment type="similarity">
    <text evidence="2">Belongs to the Orn/Lys/Arg decarboxylase class-I family.</text>
</comment>
<dbReference type="InterPro" id="IPR008286">
    <property type="entry name" value="Prn/Lys/Arg_de-COase_C"/>
</dbReference>
<evidence type="ECO:0000259" key="7">
    <source>
        <dbReference type="Pfam" id="PF03711"/>
    </source>
</evidence>
<evidence type="ECO:0000259" key="6">
    <source>
        <dbReference type="Pfam" id="PF01276"/>
    </source>
</evidence>
<dbReference type="SUPFAM" id="SSF53383">
    <property type="entry name" value="PLP-dependent transferases"/>
    <property type="match status" value="1"/>
</dbReference>
<proteinExistence type="inferred from homology"/>
<dbReference type="Pfam" id="PF03711">
    <property type="entry name" value="OKR_DC_1_C"/>
    <property type="match status" value="1"/>
</dbReference>
<dbReference type="PANTHER" id="PTHR43277:SF4">
    <property type="entry name" value="ARGININE DECARBOXYLASE"/>
    <property type="match status" value="1"/>
</dbReference>
<dbReference type="InterPro" id="IPR000310">
    <property type="entry name" value="Orn/Lys/Arg_deCO2ase_major_dom"/>
</dbReference>
<dbReference type="InterPro" id="IPR036633">
    <property type="entry name" value="Prn/Lys/Arg_de-COase_C_sf"/>
</dbReference>
<feature type="domain" description="Orn/Lys/Arg decarboxylases family 1 pyridoxal-P attachment site" evidence="6">
    <location>
        <begin position="21"/>
        <end position="318"/>
    </location>
</feature>
<dbReference type="PANTHER" id="PTHR43277">
    <property type="entry name" value="ARGININE DECARBOXYLASE"/>
    <property type="match status" value="1"/>
</dbReference>
<reference evidence="8" key="1">
    <citation type="journal article" date="2021" name="PeerJ">
        <title>Extensive microbial diversity within the chicken gut microbiome revealed by metagenomics and culture.</title>
        <authorList>
            <person name="Gilroy R."/>
            <person name="Ravi A."/>
            <person name="Getino M."/>
            <person name="Pursley I."/>
            <person name="Horton D.L."/>
            <person name="Alikhan N.F."/>
            <person name="Baker D."/>
            <person name="Gharbi K."/>
            <person name="Hall N."/>
            <person name="Watson M."/>
            <person name="Adriaenssens E.M."/>
            <person name="Foster-Nyarko E."/>
            <person name="Jarju S."/>
            <person name="Secka A."/>
            <person name="Antonio M."/>
            <person name="Oren A."/>
            <person name="Chaudhuri R.R."/>
            <person name="La Ragione R."/>
            <person name="Hildebrand F."/>
            <person name="Pallen M.J."/>
        </authorList>
    </citation>
    <scope>NUCLEOTIDE SEQUENCE</scope>
    <source>
        <strain evidence="8">USAMLcec2-132</strain>
    </source>
</reference>
<dbReference type="GO" id="GO:0008483">
    <property type="term" value="F:transaminase activity"/>
    <property type="evidence" value="ECO:0007669"/>
    <property type="project" value="UniProtKB-KW"/>
</dbReference>
<keyword evidence="8" id="KW-0032">Aminotransferase</keyword>
<dbReference type="InterPro" id="IPR052357">
    <property type="entry name" value="Orn_Lys_Arg_decarboxylase-I"/>
</dbReference>
<protein>
    <submittedName>
        <fullName evidence="8">Aminotransferase class V-fold PLP-dependent enzyme</fullName>
    </submittedName>
</protein>
<reference evidence="8" key="2">
    <citation type="submission" date="2021-04" db="EMBL/GenBank/DDBJ databases">
        <authorList>
            <person name="Gilroy R."/>
        </authorList>
    </citation>
    <scope>NUCLEOTIDE SEQUENCE</scope>
    <source>
        <strain evidence="8">USAMLcec2-132</strain>
    </source>
</reference>
<evidence type="ECO:0000256" key="3">
    <source>
        <dbReference type="ARBA" id="ARBA00022793"/>
    </source>
</evidence>
<keyword evidence="3" id="KW-0210">Decarboxylase</keyword>
<dbReference type="Pfam" id="PF01276">
    <property type="entry name" value="OKR_DC_1"/>
    <property type="match status" value="1"/>
</dbReference>
<gene>
    <name evidence="8" type="ORF">H9761_18955</name>
</gene>
<evidence type="ECO:0000313" key="9">
    <source>
        <dbReference type="Proteomes" id="UP000823891"/>
    </source>
</evidence>
<sequence length="519" mass="56756">MSGKNKPEACFGAGSFACGGLTERLERYRDSGYYPFHMPGHKRNMPQEAGDVLRAAAGLDITEIDGFDDLHQPEDVLRLAQERAAETFGADETFFLVNGSTAGILTAVSAAANKGGRVLIARNCHRSVYHAVCLRELEPVFLYPRLLEGGVADAIPPEEVEELLAQYPDIRAVVITSPTYDGVVSDVEAIAEIVHRAGAVLIVDGAHGAHFGFAPGQPESPVRLGADLVVQSLHKTLPALTQTALLHRCGNRVSSEAVRRFERMYQTSSPSYLLMGSTDFCVRLLQEKGRELYTDFENRLNRLYDRLSGLQSIQILSEGLVKQGCMKAFDRGKLLIAARNEKITGNLLYKELLNRYHLQMEMVCDTCVTAILTPWDTDDGFDRLAGALEEMDGRLLRADASPETDEEGLRAQRKGAVRESLLPGWPRTERAVSLHEAVEAPKATGRLSDAAGKISGTYVNLYPPGIPLIIPGEVITEEIIKLTERYVRLGLNVQGVKDPEGGGASARTLIIDTITGRRS</sequence>
<evidence type="ECO:0000313" key="8">
    <source>
        <dbReference type="EMBL" id="HJC25744.1"/>
    </source>
</evidence>
<comment type="cofactor">
    <cofactor evidence="1">
        <name>pyridoxal 5'-phosphate</name>
        <dbReference type="ChEBI" id="CHEBI:597326"/>
    </cofactor>
</comment>
<name>A0A9D2NL75_9FIRM</name>
<feature type="domain" description="Orn/Lys/Arg decarboxylase C-terminal" evidence="7">
    <location>
        <begin position="446"/>
        <end position="478"/>
    </location>
</feature>
<dbReference type="AlphaFoldDB" id="A0A9D2NL75"/>
<keyword evidence="4" id="KW-0663">Pyridoxal phosphate</keyword>
<evidence type="ECO:0000256" key="2">
    <source>
        <dbReference type="ARBA" id="ARBA00010671"/>
    </source>
</evidence>
<keyword evidence="8" id="KW-0808">Transferase</keyword>
<evidence type="ECO:0000256" key="5">
    <source>
        <dbReference type="ARBA" id="ARBA00023239"/>
    </source>
</evidence>
<dbReference type="GO" id="GO:0016831">
    <property type="term" value="F:carboxy-lyase activity"/>
    <property type="evidence" value="ECO:0007669"/>
    <property type="project" value="UniProtKB-KW"/>
</dbReference>
<dbReference type="Gene3D" id="3.40.640.10">
    <property type="entry name" value="Type I PLP-dependent aspartate aminotransferase-like (Major domain)"/>
    <property type="match status" value="1"/>
</dbReference>
<accession>A0A9D2NL75</accession>
<evidence type="ECO:0000256" key="4">
    <source>
        <dbReference type="ARBA" id="ARBA00022898"/>
    </source>
</evidence>
<organism evidence="8 9">
    <name type="scientific">Candidatus Eisenbergiella merdavium</name>
    <dbReference type="NCBI Taxonomy" id="2838551"/>
    <lineage>
        <taxon>Bacteria</taxon>
        <taxon>Bacillati</taxon>
        <taxon>Bacillota</taxon>
        <taxon>Clostridia</taxon>
        <taxon>Lachnospirales</taxon>
        <taxon>Lachnospiraceae</taxon>
        <taxon>Eisenbergiella</taxon>
    </lineage>
</organism>
<dbReference type="EMBL" id="DWWS01000071">
    <property type="protein sequence ID" value="HJC25744.1"/>
    <property type="molecule type" value="Genomic_DNA"/>
</dbReference>